<protein>
    <recommendedName>
        <fullName evidence="13">Sodium/nucleoside cotransporter</fullName>
    </recommendedName>
</protein>
<dbReference type="Proteomes" id="UP001359485">
    <property type="component" value="Unassembled WGS sequence"/>
</dbReference>
<comment type="caution">
    <text evidence="11">The sequence shown here is derived from an EMBL/GenBank/DDBJ whole genome shotgun (WGS) entry which is preliminary data.</text>
</comment>
<feature type="transmembrane region" description="Helical" evidence="7">
    <location>
        <begin position="267"/>
        <end position="292"/>
    </location>
</feature>
<gene>
    <name evidence="11" type="ORF">RUM44_011924</name>
</gene>
<dbReference type="PANTHER" id="PTHR10590:SF4">
    <property type="entry name" value="SOLUTE CARRIER FAMILY 28 MEMBER 3"/>
    <property type="match status" value="1"/>
</dbReference>
<dbReference type="Pfam" id="PF07670">
    <property type="entry name" value="Gate"/>
    <property type="match status" value="1"/>
</dbReference>
<keyword evidence="5 7" id="KW-1133">Transmembrane helix</keyword>
<evidence type="ECO:0000259" key="10">
    <source>
        <dbReference type="Pfam" id="PF07670"/>
    </source>
</evidence>
<evidence type="ECO:0000256" key="4">
    <source>
        <dbReference type="ARBA" id="ARBA00022692"/>
    </source>
</evidence>
<feature type="transmembrane region" description="Helical" evidence="7">
    <location>
        <begin position="345"/>
        <end position="365"/>
    </location>
</feature>
<feature type="transmembrane region" description="Helical" evidence="7">
    <location>
        <begin position="312"/>
        <end position="333"/>
    </location>
</feature>
<evidence type="ECO:0000313" key="12">
    <source>
        <dbReference type="Proteomes" id="UP001359485"/>
    </source>
</evidence>
<dbReference type="EMBL" id="JAWJWF010000001">
    <property type="protein sequence ID" value="KAK6640238.1"/>
    <property type="molecule type" value="Genomic_DNA"/>
</dbReference>
<name>A0ABR1BES6_POLSC</name>
<organism evidence="11 12">
    <name type="scientific">Polyplax serrata</name>
    <name type="common">Common mouse louse</name>
    <dbReference type="NCBI Taxonomy" id="468196"/>
    <lineage>
        <taxon>Eukaryota</taxon>
        <taxon>Metazoa</taxon>
        <taxon>Ecdysozoa</taxon>
        <taxon>Arthropoda</taxon>
        <taxon>Hexapoda</taxon>
        <taxon>Insecta</taxon>
        <taxon>Pterygota</taxon>
        <taxon>Neoptera</taxon>
        <taxon>Paraneoptera</taxon>
        <taxon>Psocodea</taxon>
        <taxon>Troctomorpha</taxon>
        <taxon>Phthiraptera</taxon>
        <taxon>Anoplura</taxon>
        <taxon>Polyplacidae</taxon>
        <taxon>Polyplax</taxon>
    </lineage>
</organism>
<reference evidence="11 12" key="1">
    <citation type="submission" date="2023-09" db="EMBL/GenBank/DDBJ databases">
        <title>Genomes of two closely related lineages of the louse Polyplax serrata with different host specificities.</title>
        <authorList>
            <person name="Martinu J."/>
            <person name="Tarabai H."/>
            <person name="Stefka J."/>
            <person name="Hypsa V."/>
        </authorList>
    </citation>
    <scope>NUCLEOTIDE SEQUENCE [LARGE SCALE GENOMIC DNA]</scope>
    <source>
        <strain evidence="11">98ZLc_SE</strain>
    </source>
</reference>
<feature type="transmembrane region" description="Helical" evidence="7">
    <location>
        <begin position="414"/>
        <end position="433"/>
    </location>
</feature>
<feature type="transmembrane region" description="Helical" evidence="7">
    <location>
        <begin position="453"/>
        <end position="473"/>
    </location>
</feature>
<dbReference type="InterPro" id="IPR011657">
    <property type="entry name" value="CNT_C_dom"/>
</dbReference>
<feature type="domain" description="Concentrative nucleoside transporter N-terminal" evidence="8">
    <location>
        <begin position="202"/>
        <end position="258"/>
    </location>
</feature>
<evidence type="ECO:0000256" key="2">
    <source>
        <dbReference type="ARBA" id="ARBA00009033"/>
    </source>
</evidence>
<dbReference type="Pfam" id="PF01773">
    <property type="entry name" value="Nucleos_tra2_N"/>
    <property type="match status" value="1"/>
</dbReference>
<dbReference type="InterPro" id="IPR008276">
    <property type="entry name" value="C_nuclsd_transpt"/>
</dbReference>
<proteinExistence type="inferred from homology"/>
<feature type="transmembrane region" description="Helical" evidence="7">
    <location>
        <begin position="104"/>
        <end position="126"/>
    </location>
</feature>
<feature type="transmembrane region" description="Helical" evidence="7">
    <location>
        <begin position="588"/>
        <end position="607"/>
    </location>
</feature>
<keyword evidence="4 7" id="KW-0812">Transmembrane</keyword>
<accession>A0ABR1BES6</accession>
<feature type="transmembrane region" description="Helical" evidence="7">
    <location>
        <begin position="552"/>
        <end position="576"/>
    </location>
</feature>
<evidence type="ECO:0000256" key="5">
    <source>
        <dbReference type="ARBA" id="ARBA00022989"/>
    </source>
</evidence>
<dbReference type="Pfam" id="PF07662">
    <property type="entry name" value="Nucleos_tra2_C"/>
    <property type="match status" value="1"/>
</dbReference>
<evidence type="ECO:0000259" key="8">
    <source>
        <dbReference type="Pfam" id="PF01773"/>
    </source>
</evidence>
<evidence type="ECO:0000313" key="11">
    <source>
        <dbReference type="EMBL" id="KAK6640238.1"/>
    </source>
</evidence>
<dbReference type="PANTHER" id="PTHR10590">
    <property type="entry name" value="SODIUM/NUCLEOSIDE COTRANSPORTER"/>
    <property type="match status" value="1"/>
</dbReference>
<dbReference type="InterPro" id="IPR002668">
    <property type="entry name" value="CNT_N_dom"/>
</dbReference>
<feature type="domain" description="Concentrative nucleoside transporter C-terminal" evidence="9">
    <location>
        <begin position="373"/>
        <end position="607"/>
    </location>
</feature>
<evidence type="ECO:0000256" key="7">
    <source>
        <dbReference type="SAM" id="Phobius"/>
    </source>
</evidence>
<evidence type="ECO:0000256" key="3">
    <source>
        <dbReference type="ARBA" id="ARBA00022475"/>
    </source>
</evidence>
<evidence type="ECO:0000256" key="1">
    <source>
        <dbReference type="ARBA" id="ARBA00004651"/>
    </source>
</evidence>
<evidence type="ECO:0008006" key="13">
    <source>
        <dbReference type="Google" id="ProtNLM"/>
    </source>
</evidence>
<evidence type="ECO:0000256" key="6">
    <source>
        <dbReference type="ARBA" id="ARBA00023136"/>
    </source>
</evidence>
<evidence type="ECO:0000259" key="9">
    <source>
        <dbReference type="Pfam" id="PF07662"/>
    </source>
</evidence>
<comment type="subcellular location">
    <subcellularLocation>
        <location evidence="1">Cell membrane</location>
        <topology evidence="1">Multi-pass membrane protein</topology>
    </subcellularLocation>
</comment>
<dbReference type="InterPro" id="IPR011642">
    <property type="entry name" value="Gate_dom"/>
</dbReference>
<feature type="domain" description="Nucleoside transporter/FeoB GTPase Gate" evidence="10">
    <location>
        <begin position="271"/>
        <end position="368"/>
    </location>
</feature>
<keyword evidence="6 7" id="KW-0472">Membrane</keyword>
<sequence length="609" mass="67385">MKGEINGAYLPGVKDEEGADEDRFFITIFIWGLDFYLRVKVSDSLELNNKLSNDIASGRCRPLKDGDEEETTNHGNINFLAQTILKARSRLKQLFPKGSTSNRALVLSLTHVIALAILIASIVKYVKLRSPRVEWCDGFGLLWVLYILVYITLTYSFFKKRIVDSCGHVLGRATVSFPSWVNANPSEELNDVLILSSTYFFQQIKWRTVISGIVLQFIVGLLAINWEAGRNVLDCMGNKVTRFLLYSEDGANFVYGPLTKPQKDSGLIFAFSVLPVIFFLSFFVNILSYYGILQWFILKISWIVKLAMGTTVYESVNAAASIFLGMSEAPLLIKNHLKDLTKSELCAIMCAGWSTVAGVVLAAYIKFGVKASHLISASIMSAPASLSYSKLFYPETEKSKNTLDQLTLEREYGLFPSAYFTPKVLTQFLYILFNDSREGSNALDAACKGAVAAISVVFGIIANIIAILSFLAFTDGVLGWLGPLIGFDELSMKWIMSKLFVPISFFIGTDLDSIEDVAYLIGIKTVANEFQAYQTLGEWIDQKKLTERSEILATYALCGFSNFGSIGISIGALTAIEPSQRSAITKVAFRAFVAANIVCFLTACVAGRR</sequence>
<keyword evidence="3" id="KW-1003">Cell membrane</keyword>
<comment type="similarity">
    <text evidence="2">Belongs to the concentrative nucleoside transporter (CNT) (TC 2.A.41) family.</text>
</comment>
<feature type="transmembrane region" description="Helical" evidence="7">
    <location>
        <begin position="138"/>
        <end position="158"/>
    </location>
</feature>
<keyword evidence="12" id="KW-1185">Reference proteome</keyword>